<name>S9QVH9_9RHOB</name>
<evidence type="ECO:0000313" key="4">
    <source>
        <dbReference type="Proteomes" id="UP000015347"/>
    </source>
</evidence>
<dbReference type="InterPro" id="IPR029058">
    <property type="entry name" value="AB_hydrolase_fold"/>
</dbReference>
<feature type="domain" description="AB hydrolase-1" evidence="2">
    <location>
        <begin position="14"/>
        <end position="239"/>
    </location>
</feature>
<dbReference type="Pfam" id="PF00561">
    <property type="entry name" value="Abhydrolase_1"/>
    <property type="match status" value="1"/>
</dbReference>
<gene>
    <name evidence="3" type="ORF">Salmuc_02812</name>
</gene>
<comment type="caution">
    <text evidence="3">The sequence shown here is derived from an EMBL/GenBank/DDBJ whole genome shotgun (WGS) entry which is preliminary data.</text>
</comment>
<sequence>MLNTILHGSPTDQPPLLIAHGLYGSARNWGVIAKRLSDTRQVIAVDMRNHGESAWTETHTYPEMAEDLAEVIAEHGGRADVLGHSMGGKAAMCLALAHPDKVSRLVVADIAPVAYTHSQMQFIEAMRAVDLSKVEKRSDANDQLADTVEMPALRSFFTQSLDLREKRWVLNLDVLAESMDKIMGFPEVSGQFDGETLFLSGAESDYVQPEHRERIRALFPEARFAKLPGAGHWLHAEKPRDFEAAVRAFLDMTA</sequence>
<dbReference type="STRING" id="1123237.Salmuc_02812"/>
<organism evidence="3 4">
    <name type="scientific">Salipiger mucosus DSM 16094</name>
    <dbReference type="NCBI Taxonomy" id="1123237"/>
    <lineage>
        <taxon>Bacteria</taxon>
        <taxon>Pseudomonadati</taxon>
        <taxon>Pseudomonadota</taxon>
        <taxon>Alphaproteobacteria</taxon>
        <taxon>Rhodobacterales</taxon>
        <taxon>Roseobacteraceae</taxon>
        <taxon>Salipiger</taxon>
    </lineage>
</organism>
<dbReference type="PRINTS" id="PR00111">
    <property type="entry name" value="ABHYDROLASE"/>
</dbReference>
<keyword evidence="1 3" id="KW-0378">Hydrolase</keyword>
<accession>S9QVH9</accession>
<proteinExistence type="predicted"/>
<dbReference type="RefSeq" id="WP_020041363.1">
    <property type="nucleotide sequence ID" value="NZ_KE557273.1"/>
</dbReference>
<dbReference type="InterPro" id="IPR000073">
    <property type="entry name" value="AB_hydrolase_1"/>
</dbReference>
<dbReference type="GO" id="GO:0052689">
    <property type="term" value="F:carboxylic ester hydrolase activity"/>
    <property type="evidence" value="ECO:0007669"/>
    <property type="project" value="TreeGrafter"/>
</dbReference>
<dbReference type="EMBL" id="APVH01000009">
    <property type="protein sequence ID" value="EPX85431.1"/>
    <property type="molecule type" value="Genomic_DNA"/>
</dbReference>
<reference evidence="4" key="1">
    <citation type="journal article" date="2014" name="Stand. Genomic Sci.">
        <title>Genome sequence of the exopolysaccharide-producing Salipiger mucosus type strain (DSM 16094(T)), a moderately halophilic member of the Roseobacter clade.</title>
        <authorList>
            <person name="Riedel T."/>
            <person name="Spring S."/>
            <person name="Fiebig A."/>
            <person name="Petersen J."/>
            <person name="Kyrpides N.C."/>
            <person name="Goker M."/>
            <person name="Klenk H.P."/>
        </authorList>
    </citation>
    <scope>NUCLEOTIDE SEQUENCE [LARGE SCALE GENOMIC DNA]</scope>
    <source>
        <strain evidence="4">DSM 16094</strain>
    </source>
</reference>
<dbReference type="HOGENOM" id="CLU_020336_53_1_5"/>
<evidence type="ECO:0000259" key="2">
    <source>
        <dbReference type="Pfam" id="PF00561"/>
    </source>
</evidence>
<dbReference type="SUPFAM" id="SSF53474">
    <property type="entry name" value="alpha/beta-Hydrolases"/>
    <property type="match status" value="1"/>
</dbReference>
<dbReference type="PANTHER" id="PTHR46118">
    <property type="entry name" value="PROTEIN ABHD11"/>
    <property type="match status" value="1"/>
</dbReference>
<dbReference type="PANTHER" id="PTHR46118:SF4">
    <property type="entry name" value="PROTEIN ABHD11"/>
    <property type="match status" value="1"/>
</dbReference>
<dbReference type="Gene3D" id="3.40.50.1820">
    <property type="entry name" value="alpha/beta hydrolase"/>
    <property type="match status" value="1"/>
</dbReference>
<keyword evidence="4" id="KW-1185">Reference proteome</keyword>
<dbReference type="eggNOG" id="COG2267">
    <property type="taxonomic scope" value="Bacteria"/>
</dbReference>
<protein>
    <submittedName>
        <fullName evidence="3">Hydrolase, alpha/beta fold protein family</fullName>
    </submittedName>
</protein>
<evidence type="ECO:0000313" key="3">
    <source>
        <dbReference type="EMBL" id="EPX85431.1"/>
    </source>
</evidence>
<evidence type="ECO:0000256" key="1">
    <source>
        <dbReference type="ARBA" id="ARBA00022801"/>
    </source>
</evidence>
<dbReference type="OrthoDB" id="9808398at2"/>
<dbReference type="Proteomes" id="UP000015347">
    <property type="component" value="Unassembled WGS sequence"/>
</dbReference>
<dbReference type="AlphaFoldDB" id="S9QVH9"/>